<dbReference type="AlphaFoldDB" id="A0A317XVD1"/>
<dbReference type="EMBL" id="KZ819189">
    <property type="protein sequence ID" value="PWZ02244.1"/>
    <property type="molecule type" value="Genomic_DNA"/>
</dbReference>
<dbReference type="InParanoid" id="A0A317XVD1"/>
<feature type="region of interest" description="Disordered" evidence="1">
    <location>
        <begin position="357"/>
        <end position="386"/>
    </location>
</feature>
<dbReference type="OrthoDB" id="3197626at2759"/>
<feature type="transmembrane region" description="Helical" evidence="2">
    <location>
        <begin position="233"/>
        <end position="254"/>
    </location>
</feature>
<feature type="transmembrane region" description="Helical" evidence="2">
    <location>
        <begin position="210"/>
        <end position="227"/>
    </location>
</feature>
<feature type="compositionally biased region" description="Basic and acidic residues" evidence="1">
    <location>
        <begin position="377"/>
        <end position="386"/>
    </location>
</feature>
<feature type="transmembrane region" description="Helical" evidence="2">
    <location>
        <begin position="54"/>
        <end position="73"/>
    </location>
</feature>
<evidence type="ECO:0000313" key="4">
    <source>
        <dbReference type="Proteomes" id="UP000246740"/>
    </source>
</evidence>
<keyword evidence="2" id="KW-0812">Transmembrane</keyword>
<organism evidence="3 4">
    <name type="scientific">Testicularia cyperi</name>
    <dbReference type="NCBI Taxonomy" id="1882483"/>
    <lineage>
        <taxon>Eukaryota</taxon>
        <taxon>Fungi</taxon>
        <taxon>Dikarya</taxon>
        <taxon>Basidiomycota</taxon>
        <taxon>Ustilaginomycotina</taxon>
        <taxon>Ustilaginomycetes</taxon>
        <taxon>Ustilaginales</taxon>
        <taxon>Anthracoideaceae</taxon>
        <taxon>Testicularia</taxon>
    </lineage>
</organism>
<reference evidence="3 4" key="1">
    <citation type="journal article" date="2018" name="Mol. Biol. Evol.">
        <title>Broad Genomic Sampling Reveals a Smut Pathogenic Ancestry of the Fungal Clade Ustilaginomycotina.</title>
        <authorList>
            <person name="Kijpornyongpan T."/>
            <person name="Mondo S.J."/>
            <person name="Barry K."/>
            <person name="Sandor L."/>
            <person name="Lee J."/>
            <person name="Lipzen A."/>
            <person name="Pangilinan J."/>
            <person name="LaButti K."/>
            <person name="Hainaut M."/>
            <person name="Henrissat B."/>
            <person name="Grigoriev I.V."/>
            <person name="Spatafora J.W."/>
            <person name="Aime M.C."/>
        </authorList>
    </citation>
    <scope>NUCLEOTIDE SEQUENCE [LARGE SCALE GENOMIC DNA]</scope>
    <source>
        <strain evidence="3 4">MCA 3645</strain>
    </source>
</reference>
<keyword evidence="2" id="KW-1133">Transmembrane helix</keyword>
<gene>
    <name evidence="3" type="ORF">BCV70DRAFT_60000</name>
</gene>
<dbReference type="Proteomes" id="UP000246740">
    <property type="component" value="Unassembled WGS sequence"/>
</dbReference>
<accession>A0A317XVD1</accession>
<feature type="transmembrane region" description="Helical" evidence="2">
    <location>
        <begin position="119"/>
        <end position="136"/>
    </location>
</feature>
<feature type="transmembrane region" description="Helical" evidence="2">
    <location>
        <begin position="93"/>
        <end position="112"/>
    </location>
</feature>
<keyword evidence="2" id="KW-0472">Membrane</keyword>
<evidence type="ECO:0000256" key="1">
    <source>
        <dbReference type="SAM" id="MobiDB-lite"/>
    </source>
</evidence>
<evidence type="ECO:0000313" key="3">
    <source>
        <dbReference type="EMBL" id="PWZ02244.1"/>
    </source>
</evidence>
<keyword evidence="4" id="KW-1185">Reference proteome</keyword>
<name>A0A317XVD1_9BASI</name>
<dbReference type="STRING" id="1882483.A0A317XVD1"/>
<sequence length="386" mass="42723">MVEWMNPVVIAHAFSAAVALMWISIGIFAYDTCQFLRFDCAILTGQRKRRWPHVAYLLSKLFLWTYLVTNIVVVTTETEIKCNMMIQAIETQMGFIATSCSALLAFRVVCLYPGKVRKVVAIVLSVLTLGLLAAWMEGVRDVKAVWIPNGGNPWQDGACSFEPIPRKYSVKYIVTIVFDFIVMALTVVGVLRMDSTSRIGDLLMKQGIQYFFITFISNALVAGLTIANLNPVMSLICAIPTSTVCVMCATRLYYSLVEEARSKTDGVYLMSSSRTSEKIAKMFKRSTNSQAVPHNSMANGSRSDGSTAYAVNALNYSGSVNKGGSNSHIGRKSFGTNSDLEAQMLRSQKVEVQITEDRTVETQPMPAHLDGFLPGQEKPRPRDEDL</sequence>
<feature type="transmembrane region" description="Helical" evidence="2">
    <location>
        <begin position="12"/>
        <end position="33"/>
    </location>
</feature>
<evidence type="ECO:0000256" key="2">
    <source>
        <dbReference type="SAM" id="Phobius"/>
    </source>
</evidence>
<feature type="transmembrane region" description="Helical" evidence="2">
    <location>
        <begin position="172"/>
        <end position="190"/>
    </location>
</feature>
<evidence type="ECO:0008006" key="5">
    <source>
        <dbReference type="Google" id="ProtNLM"/>
    </source>
</evidence>
<protein>
    <recommendedName>
        <fullName evidence="5">G-protein coupled receptors family 3 profile domain-containing protein</fullName>
    </recommendedName>
</protein>
<proteinExistence type="predicted"/>